<dbReference type="Proteomes" id="UP000277803">
    <property type="component" value="Unassembled WGS sequence"/>
</dbReference>
<protein>
    <submittedName>
        <fullName evidence="3">CsbD family protein</fullName>
    </submittedName>
</protein>
<comment type="caution">
    <text evidence="3">The sequence shown here is derived from an EMBL/GenBank/DDBJ whole genome shotgun (WGS) entry which is preliminary data.</text>
</comment>
<dbReference type="Gene3D" id="1.10.1470.10">
    <property type="entry name" value="YjbJ"/>
    <property type="match status" value="1"/>
</dbReference>
<dbReference type="SUPFAM" id="SSF69047">
    <property type="entry name" value="Hypothetical protein YjbJ"/>
    <property type="match status" value="1"/>
</dbReference>
<dbReference type="AlphaFoldDB" id="A0A3A6WJJ4"/>
<organism evidence="3 4">
    <name type="scientific">Veillonella atypica</name>
    <dbReference type="NCBI Taxonomy" id="39777"/>
    <lineage>
        <taxon>Bacteria</taxon>
        <taxon>Bacillati</taxon>
        <taxon>Bacillota</taxon>
        <taxon>Negativicutes</taxon>
        <taxon>Veillonellales</taxon>
        <taxon>Veillonellaceae</taxon>
        <taxon>Veillonella</taxon>
    </lineage>
</organism>
<dbReference type="InterPro" id="IPR008462">
    <property type="entry name" value="CsbD"/>
</dbReference>
<evidence type="ECO:0000313" key="4">
    <source>
        <dbReference type="Proteomes" id="UP000277803"/>
    </source>
</evidence>
<evidence type="ECO:0000259" key="2">
    <source>
        <dbReference type="Pfam" id="PF05532"/>
    </source>
</evidence>
<comment type="similarity">
    <text evidence="1">Belongs to the UPF0337 (CsbD) family.</text>
</comment>
<proteinExistence type="inferred from homology"/>
<reference evidence="3 4" key="1">
    <citation type="submission" date="2018-09" db="EMBL/GenBank/DDBJ databases">
        <title>Genome sequence of Veillonella atypica isolated from periodontal Korean patients.</title>
        <authorList>
            <person name="Lee J.-H."/>
            <person name="Moon J.-H."/>
            <person name="Shin S.-Y."/>
        </authorList>
    </citation>
    <scope>NUCLEOTIDE SEQUENCE [LARGE SCALE GENOMIC DNA]</scope>
    <source>
        <strain evidence="3 4">KHUD_V1</strain>
    </source>
</reference>
<sequence>MALEEKLNQAKGALKENVGKLTSDKKMETEGTVEKTTAKVKDVAKDVKDAVEGALNGLKNSVDNDKE</sequence>
<accession>A0A3A6WJJ4</accession>
<evidence type="ECO:0000313" key="3">
    <source>
        <dbReference type="EMBL" id="RJY49550.1"/>
    </source>
</evidence>
<dbReference type="EMBL" id="QXZZ01000052">
    <property type="protein sequence ID" value="RJY49550.1"/>
    <property type="molecule type" value="Genomic_DNA"/>
</dbReference>
<dbReference type="RefSeq" id="WP_119983070.1">
    <property type="nucleotide sequence ID" value="NZ_QXZZ01000052.1"/>
</dbReference>
<name>A0A3A6WJJ4_9FIRM</name>
<gene>
    <name evidence="3" type="ORF">D2965_09895</name>
</gene>
<dbReference type="Pfam" id="PF05532">
    <property type="entry name" value="CsbD"/>
    <property type="match status" value="1"/>
</dbReference>
<evidence type="ECO:0000256" key="1">
    <source>
        <dbReference type="ARBA" id="ARBA00009129"/>
    </source>
</evidence>
<feature type="domain" description="CsbD-like" evidence="2">
    <location>
        <begin position="3"/>
        <end position="52"/>
    </location>
</feature>
<dbReference type="InterPro" id="IPR036629">
    <property type="entry name" value="YjbJ_sf"/>
</dbReference>